<evidence type="ECO:0000313" key="4">
    <source>
        <dbReference type="EMBL" id="WVW78123.1"/>
    </source>
</evidence>
<keyword evidence="1" id="KW-0732">Signal</keyword>
<reference evidence="3" key="3">
    <citation type="submission" date="2014-01" db="EMBL/GenBank/DDBJ databases">
        <title>Evolution of pathogenesis and genome organization in the Tremellales.</title>
        <authorList>
            <person name="Cuomo C."/>
            <person name="Litvintseva A."/>
            <person name="Heitman J."/>
            <person name="Chen Y."/>
            <person name="Sun S."/>
            <person name="Springer D."/>
            <person name="Dromer F."/>
            <person name="Young S."/>
            <person name="Zeng Q."/>
            <person name="Chapman S."/>
            <person name="Gujja S."/>
            <person name="Saif S."/>
            <person name="Birren B."/>
        </authorList>
    </citation>
    <scope>NUCLEOTIDE SEQUENCE</scope>
    <source>
        <strain evidence="3">CBS 10118</strain>
    </source>
</reference>
<dbReference type="CDD" id="cd00161">
    <property type="entry name" value="beta-trefoil_Ricin-like"/>
    <property type="match status" value="1"/>
</dbReference>
<organism evidence="3">
    <name type="scientific">Kwoniella bestiolae CBS 10118</name>
    <dbReference type="NCBI Taxonomy" id="1296100"/>
    <lineage>
        <taxon>Eukaryota</taxon>
        <taxon>Fungi</taxon>
        <taxon>Dikarya</taxon>
        <taxon>Basidiomycota</taxon>
        <taxon>Agaricomycotina</taxon>
        <taxon>Tremellomycetes</taxon>
        <taxon>Tremellales</taxon>
        <taxon>Cryptococcaceae</taxon>
        <taxon>Kwoniella</taxon>
    </lineage>
</organism>
<feature type="signal peptide" evidence="1">
    <location>
        <begin position="1"/>
        <end position="19"/>
    </location>
</feature>
<evidence type="ECO:0000256" key="1">
    <source>
        <dbReference type="SAM" id="SignalP"/>
    </source>
</evidence>
<dbReference type="VEuPathDB" id="FungiDB:I302_03446"/>
<dbReference type="SUPFAM" id="SSF50370">
    <property type="entry name" value="Ricin B-like lectins"/>
    <property type="match status" value="1"/>
</dbReference>
<dbReference type="SMART" id="SM00458">
    <property type="entry name" value="RICIN"/>
    <property type="match status" value="1"/>
</dbReference>
<evidence type="ECO:0000259" key="2">
    <source>
        <dbReference type="SMART" id="SM00458"/>
    </source>
</evidence>
<feature type="chain" id="PRO_5042334831" description="Ricin B lectin domain-containing protein" evidence="1">
    <location>
        <begin position="20"/>
        <end position="211"/>
    </location>
</feature>
<dbReference type="KEGG" id="kbi:30207845"/>
<dbReference type="PROSITE" id="PS50231">
    <property type="entry name" value="RICIN_B_LECTIN"/>
    <property type="match status" value="1"/>
</dbReference>
<dbReference type="AlphaFoldDB" id="A0A1B9G433"/>
<proteinExistence type="predicted"/>
<gene>
    <name evidence="3" type="ORF">I302_03446</name>
    <name evidence="4" type="ORF">I302_100074</name>
</gene>
<sequence>MLTTLLALIPLSLLSLATASPTPIQRRYTGVKIQSYRDGYCLVPYGPHQYNGVQVKTTQCQYAPRWDINPGSGSIVLSGTNYALDAGTGTENGEIVKIWESYPGLFQQTWYLTDDYRIAITGGNQCLDEGDNYGTQTWECYPGNNNQVWNILQGDDAGATPVPLPEPVDPTEISILPIPTDAETYDDWGATTTVTPVSTTYTEVPVTPTTV</sequence>
<dbReference type="GeneID" id="30207845"/>
<dbReference type="RefSeq" id="XP_019046843.1">
    <property type="nucleotide sequence ID" value="XM_019190095.1"/>
</dbReference>
<reference evidence="3" key="1">
    <citation type="submission" date="2013-07" db="EMBL/GenBank/DDBJ databases">
        <title>The Genome Sequence of Cryptococcus bestiolae CBS10118.</title>
        <authorList>
            <consortium name="The Broad Institute Genome Sequencing Platform"/>
            <person name="Cuomo C."/>
            <person name="Litvintseva A."/>
            <person name="Chen Y."/>
            <person name="Heitman J."/>
            <person name="Sun S."/>
            <person name="Springer D."/>
            <person name="Dromer F."/>
            <person name="Young S.K."/>
            <person name="Zeng Q."/>
            <person name="Gargeya S."/>
            <person name="Fitzgerald M."/>
            <person name="Abouelleil A."/>
            <person name="Alvarado L."/>
            <person name="Berlin A.M."/>
            <person name="Chapman S.B."/>
            <person name="Dewar J."/>
            <person name="Goldberg J."/>
            <person name="Griggs A."/>
            <person name="Gujja S."/>
            <person name="Hansen M."/>
            <person name="Howarth C."/>
            <person name="Imamovic A."/>
            <person name="Larimer J."/>
            <person name="McCowan C."/>
            <person name="Murphy C."/>
            <person name="Pearson M."/>
            <person name="Priest M."/>
            <person name="Roberts A."/>
            <person name="Saif S."/>
            <person name="Shea T."/>
            <person name="Sykes S."/>
            <person name="Wortman J."/>
            <person name="Nusbaum C."/>
            <person name="Birren B."/>
        </authorList>
    </citation>
    <scope>NUCLEOTIDE SEQUENCE [LARGE SCALE GENOMIC DNA]</scope>
    <source>
        <strain evidence="3">CBS 10118</strain>
    </source>
</reference>
<dbReference type="Proteomes" id="UP000092730">
    <property type="component" value="Chromosome 1"/>
</dbReference>
<dbReference type="Pfam" id="PF00652">
    <property type="entry name" value="Ricin_B_lectin"/>
    <property type="match status" value="1"/>
</dbReference>
<keyword evidence="5" id="KW-1185">Reference proteome</keyword>
<reference evidence="4" key="2">
    <citation type="submission" date="2013-07" db="EMBL/GenBank/DDBJ databases">
        <authorList>
            <consortium name="The Broad Institute Genome Sequencing Platform"/>
            <person name="Cuomo C."/>
            <person name="Litvintseva A."/>
            <person name="Chen Y."/>
            <person name="Heitman J."/>
            <person name="Sun S."/>
            <person name="Springer D."/>
            <person name="Dromer F."/>
            <person name="Young S.K."/>
            <person name="Zeng Q."/>
            <person name="Gargeya S."/>
            <person name="Fitzgerald M."/>
            <person name="Abouelleil A."/>
            <person name="Alvarado L."/>
            <person name="Berlin A.M."/>
            <person name="Chapman S.B."/>
            <person name="Dewar J."/>
            <person name="Goldberg J."/>
            <person name="Griggs A."/>
            <person name="Gujja S."/>
            <person name="Hansen M."/>
            <person name="Howarth C."/>
            <person name="Imamovic A."/>
            <person name="Larimer J."/>
            <person name="McCowan C."/>
            <person name="Murphy C."/>
            <person name="Pearson M."/>
            <person name="Priest M."/>
            <person name="Roberts A."/>
            <person name="Saif S."/>
            <person name="Shea T."/>
            <person name="Sykes S."/>
            <person name="Wortman J."/>
            <person name="Nusbaum C."/>
            <person name="Birren B."/>
        </authorList>
    </citation>
    <scope>NUCLEOTIDE SEQUENCE</scope>
    <source>
        <strain evidence="4">CBS 10118</strain>
    </source>
</reference>
<feature type="domain" description="Ricin B lectin" evidence="2">
    <location>
        <begin position="28"/>
        <end position="152"/>
    </location>
</feature>
<evidence type="ECO:0000313" key="5">
    <source>
        <dbReference type="Proteomes" id="UP000092730"/>
    </source>
</evidence>
<protein>
    <recommendedName>
        <fullName evidence="2">Ricin B lectin domain-containing protein</fullName>
    </recommendedName>
</protein>
<dbReference type="EMBL" id="CP144541">
    <property type="protein sequence ID" value="WVW78123.1"/>
    <property type="molecule type" value="Genomic_DNA"/>
</dbReference>
<accession>A0A1B9G433</accession>
<dbReference type="InterPro" id="IPR035992">
    <property type="entry name" value="Ricin_B-like_lectins"/>
</dbReference>
<dbReference type="InterPro" id="IPR000772">
    <property type="entry name" value="Ricin_B_lectin"/>
</dbReference>
<reference evidence="4" key="4">
    <citation type="submission" date="2024-02" db="EMBL/GenBank/DDBJ databases">
        <title>Comparative genomics of Cryptococcus and Kwoniella reveals pathogenesis evolution and contrasting modes of karyotype evolution via chromosome fusion or intercentromeric recombination.</title>
        <authorList>
            <person name="Coelho M.A."/>
            <person name="David-Palma M."/>
            <person name="Shea T."/>
            <person name="Bowers K."/>
            <person name="McGinley-Smith S."/>
            <person name="Mohammad A.W."/>
            <person name="Gnirke A."/>
            <person name="Yurkov A.M."/>
            <person name="Nowrousian M."/>
            <person name="Sun S."/>
            <person name="Cuomo C.A."/>
            <person name="Heitman J."/>
        </authorList>
    </citation>
    <scope>NUCLEOTIDE SEQUENCE</scope>
    <source>
        <strain evidence="4">CBS 10118</strain>
    </source>
</reference>
<name>A0A1B9G433_9TREE</name>
<dbReference type="Gene3D" id="2.80.10.50">
    <property type="match status" value="1"/>
</dbReference>
<dbReference type="STRING" id="1296100.A0A1B9G433"/>
<dbReference type="EMBL" id="KI894020">
    <property type="protein sequence ID" value="OCF25773.1"/>
    <property type="molecule type" value="Genomic_DNA"/>
</dbReference>
<evidence type="ECO:0000313" key="3">
    <source>
        <dbReference type="EMBL" id="OCF25773.1"/>
    </source>
</evidence>
<dbReference type="OrthoDB" id="6770063at2759"/>